<name>A0ABD1F5I9_HYPHA</name>
<evidence type="ECO:0000313" key="11">
    <source>
        <dbReference type="EMBL" id="KAL1510061.1"/>
    </source>
</evidence>
<dbReference type="PROSITE" id="PS50950">
    <property type="entry name" value="ZF_THAP"/>
    <property type="match status" value="1"/>
</dbReference>
<dbReference type="GO" id="GO:0008270">
    <property type="term" value="F:zinc ion binding"/>
    <property type="evidence" value="ECO:0007669"/>
    <property type="project" value="UniProtKB-KW"/>
</dbReference>
<evidence type="ECO:0000256" key="2">
    <source>
        <dbReference type="ARBA" id="ARBA00022771"/>
    </source>
</evidence>
<dbReference type="EMBL" id="JBDJPC010000007">
    <property type="protein sequence ID" value="KAL1493937.1"/>
    <property type="molecule type" value="Genomic_DNA"/>
</dbReference>
<evidence type="ECO:0000256" key="4">
    <source>
        <dbReference type="ARBA" id="ARBA00023125"/>
    </source>
</evidence>
<dbReference type="SMART" id="SM00980">
    <property type="entry name" value="THAP"/>
    <property type="match status" value="1"/>
</dbReference>
<proteinExistence type="predicted"/>
<dbReference type="AlphaFoldDB" id="A0ABD1F5I9"/>
<dbReference type="InterPro" id="IPR038441">
    <property type="entry name" value="THAP_Znf_sf"/>
</dbReference>
<keyword evidence="1" id="KW-0479">Metal-binding</keyword>
<evidence type="ECO:0000313" key="12">
    <source>
        <dbReference type="EMBL" id="KAL1516649.1"/>
    </source>
</evidence>
<dbReference type="SMART" id="SM00692">
    <property type="entry name" value="DM3"/>
    <property type="match status" value="1"/>
</dbReference>
<dbReference type="Gene3D" id="6.20.210.20">
    <property type="entry name" value="THAP domain"/>
    <property type="match status" value="1"/>
</dbReference>
<sequence length="149" mass="16976">MSLKCIICGKSEHEVKKLFCFPKNQDRLNLWQVNLGMVYRGTFSASVRICDEHFSNESFMSEQPLKLRPNALPIRKEIQQDVDMLSIVAPQVESDIQPVDLPIVLPSTSKVPVISAKSLSQRTRKSIFKKLNFSLGNETPREKALKSMR</sequence>
<evidence type="ECO:0000259" key="6">
    <source>
        <dbReference type="PROSITE" id="PS50950"/>
    </source>
</evidence>
<dbReference type="EMBL" id="JBDJPC010000003">
    <property type="protein sequence ID" value="KAL1510061.1"/>
    <property type="molecule type" value="Genomic_DNA"/>
</dbReference>
<comment type="caution">
    <text evidence="10">The sequence shown here is derived from an EMBL/GenBank/DDBJ whole genome shotgun (WGS) entry which is preliminary data.</text>
</comment>
<keyword evidence="4 5" id="KW-0238">DNA-binding</keyword>
<dbReference type="SUPFAM" id="SSF57716">
    <property type="entry name" value="Glucocorticoid receptor-like (DNA-binding domain)"/>
    <property type="match status" value="1"/>
</dbReference>
<feature type="domain" description="THAP-type" evidence="6">
    <location>
        <begin position="1"/>
        <end position="76"/>
    </location>
</feature>
<dbReference type="Pfam" id="PF05485">
    <property type="entry name" value="THAP"/>
    <property type="match status" value="1"/>
</dbReference>
<dbReference type="EMBL" id="JBDJPC010000009">
    <property type="protein sequence ID" value="KAL1492230.1"/>
    <property type="molecule type" value="Genomic_DNA"/>
</dbReference>
<gene>
    <name evidence="12" type="ORF">ABEB36_000533</name>
    <name evidence="10" type="ORF">ABEB36_004642</name>
    <name evidence="11" type="ORF">ABEB36_004716</name>
    <name evidence="9" type="ORF">ABEB36_009617</name>
    <name evidence="8" type="ORF">ABEB36_012712</name>
    <name evidence="7" type="ORF">ABEB36_015542</name>
</gene>
<evidence type="ECO:0000313" key="10">
    <source>
        <dbReference type="EMBL" id="KAL1509980.1"/>
    </source>
</evidence>
<evidence type="ECO:0000313" key="8">
    <source>
        <dbReference type="EMBL" id="KAL1492230.1"/>
    </source>
</evidence>
<dbReference type="GO" id="GO:0003677">
    <property type="term" value="F:DNA binding"/>
    <property type="evidence" value="ECO:0007669"/>
    <property type="project" value="UniProtKB-UniRule"/>
</dbReference>
<evidence type="ECO:0000256" key="1">
    <source>
        <dbReference type="ARBA" id="ARBA00022723"/>
    </source>
</evidence>
<organism evidence="10 13">
    <name type="scientific">Hypothenemus hampei</name>
    <name type="common">Coffee berry borer</name>
    <dbReference type="NCBI Taxonomy" id="57062"/>
    <lineage>
        <taxon>Eukaryota</taxon>
        <taxon>Metazoa</taxon>
        <taxon>Ecdysozoa</taxon>
        <taxon>Arthropoda</taxon>
        <taxon>Hexapoda</taxon>
        <taxon>Insecta</taxon>
        <taxon>Pterygota</taxon>
        <taxon>Neoptera</taxon>
        <taxon>Endopterygota</taxon>
        <taxon>Coleoptera</taxon>
        <taxon>Polyphaga</taxon>
        <taxon>Cucujiformia</taxon>
        <taxon>Curculionidae</taxon>
        <taxon>Scolytinae</taxon>
        <taxon>Hypothenemus</taxon>
    </lineage>
</organism>
<keyword evidence="2 5" id="KW-0863">Zinc-finger</keyword>
<dbReference type="EMBL" id="JBDJPC010000001">
    <property type="protein sequence ID" value="KAL1516649.1"/>
    <property type="molecule type" value="Genomic_DNA"/>
</dbReference>
<evidence type="ECO:0000313" key="9">
    <source>
        <dbReference type="EMBL" id="KAL1493937.1"/>
    </source>
</evidence>
<keyword evidence="13" id="KW-1185">Reference proteome</keyword>
<dbReference type="EMBL" id="JBDJPC010000003">
    <property type="protein sequence ID" value="KAL1509980.1"/>
    <property type="molecule type" value="Genomic_DNA"/>
</dbReference>
<evidence type="ECO:0000313" key="13">
    <source>
        <dbReference type="Proteomes" id="UP001566132"/>
    </source>
</evidence>
<accession>A0ABD1F5I9</accession>
<keyword evidence="3" id="KW-0862">Zinc</keyword>
<evidence type="ECO:0000256" key="3">
    <source>
        <dbReference type="ARBA" id="ARBA00022833"/>
    </source>
</evidence>
<dbReference type="EMBL" id="JBDJPC010000018">
    <property type="protein sequence ID" value="KAL1487787.1"/>
    <property type="molecule type" value="Genomic_DNA"/>
</dbReference>
<protein>
    <recommendedName>
        <fullName evidence="6">THAP-type domain-containing protein</fullName>
    </recommendedName>
</protein>
<evidence type="ECO:0000313" key="7">
    <source>
        <dbReference type="EMBL" id="KAL1487787.1"/>
    </source>
</evidence>
<reference evidence="10 13" key="1">
    <citation type="submission" date="2024-05" db="EMBL/GenBank/DDBJ databases">
        <title>Genetic variation in Jamaican populations of the coffee berry borer (Hypothenemus hampei).</title>
        <authorList>
            <person name="Errbii M."/>
            <person name="Myrie A."/>
        </authorList>
    </citation>
    <scope>NUCLEOTIDE SEQUENCE [LARGE SCALE GENOMIC DNA]</scope>
    <source>
        <strain evidence="10">JA-Hopewell-2020-01-JO</strain>
        <tissue evidence="10">Whole body</tissue>
    </source>
</reference>
<evidence type="ECO:0000256" key="5">
    <source>
        <dbReference type="PROSITE-ProRule" id="PRU00309"/>
    </source>
</evidence>
<dbReference type="Proteomes" id="UP001566132">
    <property type="component" value="Unassembled WGS sequence"/>
</dbReference>
<dbReference type="InterPro" id="IPR006612">
    <property type="entry name" value="THAP_Znf"/>
</dbReference>